<evidence type="ECO:0000313" key="2">
    <source>
        <dbReference type="Proteomes" id="UP000277204"/>
    </source>
</evidence>
<dbReference type="EMBL" id="UZAI01003311">
    <property type="protein sequence ID" value="VDO78786.1"/>
    <property type="molecule type" value="Genomic_DNA"/>
</dbReference>
<name>A0A183LVV0_9TREM</name>
<accession>A0A183LVV0</accession>
<dbReference type="Proteomes" id="UP000277204">
    <property type="component" value="Unassembled WGS sequence"/>
</dbReference>
<keyword evidence="2" id="KW-1185">Reference proteome</keyword>
<gene>
    <name evidence="1" type="ORF">SMRZ_LOCUS7925</name>
</gene>
<proteinExistence type="predicted"/>
<evidence type="ECO:0000313" key="1">
    <source>
        <dbReference type="EMBL" id="VDO78786.1"/>
    </source>
</evidence>
<sequence length="192" mass="22230">MNVELNTEQQNINMIETINTTNENTTHITSTTINTITTISTNINSQSIDNSLYERRRNWRVQQMKSCMESPINYSITSIYHKDNDGIKLNTITKKSDILHHKENWWGKTIKVRCRVLGNDHKSVDEVVNLHRLRWLGHVLHIPEHRLPRRAMLINVGDGCKEVRAGQIKTLHQCLKTLTSNPSHFGRCRLLG</sequence>
<dbReference type="AlphaFoldDB" id="A0A183LVV0"/>
<organism evidence="1 2">
    <name type="scientific">Schistosoma margrebowiei</name>
    <dbReference type="NCBI Taxonomy" id="48269"/>
    <lineage>
        <taxon>Eukaryota</taxon>
        <taxon>Metazoa</taxon>
        <taxon>Spiralia</taxon>
        <taxon>Lophotrochozoa</taxon>
        <taxon>Platyhelminthes</taxon>
        <taxon>Trematoda</taxon>
        <taxon>Digenea</taxon>
        <taxon>Strigeidida</taxon>
        <taxon>Schistosomatoidea</taxon>
        <taxon>Schistosomatidae</taxon>
        <taxon>Schistosoma</taxon>
    </lineage>
</organism>
<reference evidence="1 2" key="1">
    <citation type="submission" date="2018-11" db="EMBL/GenBank/DDBJ databases">
        <authorList>
            <consortium name="Pathogen Informatics"/>
        </authorList>
    </citation>
    <scope>NUCLEOTIDE SEQUENCE [LARGE SCALE GENOMIC DNA]</scope>
    <source>
        <strain evidence="1 2">Zambia</strain>
    </source>
</reference>
<protein>
    <submittedName>
        <fullName evidence="1">Uncharacterized protein</fullName>
    </submittedName>
</protein>